<feature type="domain" description="AMP-dependent synthetase/ligase" evidence="1">
    <location>
        <begin position="45"/>
        <end position="397"/>
    </location>
</feature>
<comment type="caution">
    <text evidence="3">The sequence shown here is derived from an EMBL/GenBank/DDBJ whole genome shotgun (WGS) entry which is preliminary data.</text>
</comment>
<dbReference type="PANTHER" id="PTHR43201">
    <property type="entry name" value="ACYL-COA SYNTHETASE"/>
    <property type="match status" value="1"/>
</dbReference>
<dbReference type="CDD" id="cd04433">
    <property type="entry name" value="AFD_class_I"/>
    <property type="match status" value="1"/>
</dbReference>
<dbReference type="Proteomes" id="UP000475532">
    <property type="component" value="Unassembled WGS sequence"/>
</dbReference>
<accession>A0A6L9QFN1</accession>
<dbReference type="GO" id="GO:0006631">
    <property type="term" value="P:fatty acid metabolic process"/>
    <property type="evidence" value="ECO:0007669"/>
    <property type="project" value="TreeGrafter"/>
</dbReference>
<dbReference type="Pfam" id="PF13193">
    <property type="entry name" value="AMP-binding_C"/>
    <property type="match status" value="1"/>
</dbReference>
<name>A0A6L9QFN1_9ACTN</name>
<dbReference type="InterPro" id="IPR045851">
    <property type="entry name" value="AMP-bd_C_sf"/>
</dbReference>
<evidence type="ECO:0000313" key="3">
    <source>
        <dbReference type="EMBL" id="NEA23848.1"/>
    </source>
</evidence>
<dbReference type="InterPro" id="IPR025110">
    <property type="entry name" value="AMP-bd_C"/>
</dbReference>
<protein>
    <submittedName>
        <fullName evidence="3">Acyl--CoA ligase</fullName>
    </submittedName>
</protein>
<dbReference type="EMBL" id="JAAGLI010000379">
    <property type="protein sequence ID" value="NEA23848.1"/>
    <property type="molecule type" value="Genomic_DNA"/>
</dbReference>
<evidence type="ECO:0000313" key="4">
    <source>
        <dbReference type="Proteomes" id="UP000475532"/>
    </source>
</evidence>
<dbReference type="PANTHER" id="PTHR43201:SF32">
    <property type="entry name" value="2-SUCCINYLBENZOATE--COA LIGASE, CHLOROPLASTIC_PEROXISOMAL"/>
    <property type="match status" value="1"/>
</dbReference>
<evidence type="ECO:0000259" key="2">
    <source>
        <dbReference type="Pfam" id="PF13193"/>
    </source>
</evidence>
<evidence type="ECO:0000259" key="1">
    <source>
        <dbReference type="Pfam" id="PF00501"/>
    </source>
</evidence>
<keyword evidence="3" id="KW-0436">Ligase</keyword>
<organism evidence="3 4">
    <name type="scientific">Actinomadura bangladeshensis</name>
    <dbReference type="NCBI Taxonomy" id="453573"/>
    <lineage>
        <taxon>Bacteria</taxon>
        <taxon>Bacillati</taxon>
        <taxon>Actinomycetota</taxon>
        <taxon>Actinomycetes</taxon>
        <taxon>Streptosporangiales</taxon>
        <taxon>Thermomonosporaceae</taxon>
        <taxon>Actinomadura</taxon>
    </lineage>
</organism>
<dbReference type="Pfam" id="PF00501">
    <property type="entry name" value="AMP-binding"/>
    <property type="match status" value="1"/>
</dbReference>
<feature type="domain" description="AMP-binding enzyme C-terminal" evidence="2">
    <location>
        <begin position="449"/>
        <end position="526"/>
    </location>
</feature>
<gene>
    <name evidence="3" type="ORF">G3I70_15325</name>
</gene>
<dbReference type="AlphaFoldDB" id="A0A6L9QFN1"/>
<proteinExistence type="predicted"/>
<dbReference type="SUPFAM" id="SSF56801">
    <property type="entry name" value="Acetyl-CoA synthetase-like"/>
    <property type="match status" value="1"/>
</dbReference>
<sequence>MRTAAASTWRSANGVTLVDRVPAETRAAWTTAGLCPGRDLYALFRDHVLAAPEREAVVDGAGVLDYAALDGRVRRAAAALRAAGRGSADIIAVLLPNGRDAVVAELAIAAIGAVALPIPHTHGRRDIARLLARSRAAALITAPDRVATVGGLDDLQLWTPGPAPTDGVHSLDEAGDGDVRAWEPEAIDPEAPARILVSSGSESEPKMVAYSHNAMGGGRGNYVAALKRGPDPMRALVLVSLASSYGSLATSVIVARHGGTLVLLPRFDAAAALEAVERHRPDHLFAVPTMLWRMAERETGADLSSLAAVISSAGPVHQHVRDACVRRFGMPPVNIYGSSDGVNCHTGRDPDRWEPGFAGVPDPDVARISIRDPEGRSLPPGRAGEIWALGPMTPLCYVAAPELDAWYRAPGGWVRTGDLGRLDGDGALWVLDRLKRVVIRGGIGISPAEVERALIDHPDIADVHCVPVSDRDLGERMCACLAPRPGALPPTPAALIAYLLDRGLDKRGLPERFLMLPELPLGPTGKVNVSALTRIAAEAAVPADTVRPGLRPNAWT</sequence>
<dbReference type="InterPro" id="IPR000873">
    <property type="entry name" value="AMP-dep_synth/lig_dom"/>
</dbReference>
<dbReference type="Gene3D" id="3.30.300.30">
    <property type="match status" value="1"/>
</dbReference>
<dbReference type="GO" id="GO:0031956">
    <property type="term" value="F:medium-chain fatty acid-CoA ligase activity"/>
    <property type="evidence" value="ECO:0007669"/>
    <property type="project" value="TreeGrafter"/>
</dbReference>
<dbReference type="InterPro" id="IPR042099">
    <property type="entry name" value="ANL_N_sf"/>
</dbReference>
<dbReference type="Gene3D" id="3.40.50.12780">
    <property type="entry name" value="N-terminal domain of ligase-like"/>
    <property type="match status" value="1"/>
</dbReference>
<reference evidence="3 4" key="1">
    <citation type="submission" date="2020-01" db="EMBL/GenBank/DDBJ databases">
        <title>Insect and environment-associated Actinomycetes.</title>
        <authorList>
            <person name="Currrie C."/>
            <person name="Chevrette M."/>
            <person name="Carlson C."/>
            <person name="Stubbendieck R."/>
            <person name="Wendt-Pienkowski E."/>
        </authorList>
    </citation>
    <scope>NUCLEOTIDE SEQUENCE [LARGE SCALE GENOMIC DNA]</scope>
    <source>
        <strain evidence="3 4">SID10258</strain>
    </source>
</reference>